<feature type="region of interest" description="Disordered" evidence="3">
    <location>
        <begin position="222"/>
        <end position="258"/>
    </location>
</feature>
<reference evidence="5 6" key="2">
    <citation type="journal article" date="2019" name="G3 (Bethesda)">
        <title>Hybrid Assembly of the Genome of the Entomopathogenic Nematode Steinernema carpocapsae Identifies the X-Chromosome.</title>
        <authorList>
            <person name="Serra L."/>
            <person name="Macchietto M."/>
            <person name="Macias-Munoz A."/>
            <person name="McGill C.J."/>
            <person name="Rodriguez I.M."/>
            <person name="Rodriguez B."/>
            <person name="Murad R."/>
            <person name="Mortazavi A."/>
        </authorList>
    </citation>
    <scope>NUCLEOTIDE SEQUENCE [LARGE SCALE GENOMIC DNA]</scope>
    <source>
        <strain evidence="5 6">ALL</strain>
    </source>
</reference>
<dbReference type="InterPro" id="IPR000717">
    <property type="entry name" value="PCI_dom"/>
</dbReference>
<dbReference type="GO" id="GO:0008180">
    <property type="term" value="C:COP9 signalosome"/>
    <property type="evidence" value="ECO:0007669"/>
    <property type="project" value="UniProtKB-KW"/>
</dbReference>
<reference evidence="5 6" key="1">
    <citation type="journal article" date="2015" name="Genome Biol.">
        <title>Comparative genomics of Steinernema reveals deeply conserved gene regulatory networks.</title>
        <authorList>
            <person name="Dillman A.R."/>
            <person name="Macchietto M."/>
            <person name="Porter C.F."/>
            <person name="Rogers A."/>
            <person name="Williams B."/>
            <person name="Antoshechkin I."/>
            <person name="Lee M.M."/>
            <person name="Goodwin Z."/>
            <person name="Lu X."/>
            <person name="Lewis E.E."/>
            <person name="Goodrich-Blair H."/>
            <person name="Stock S.P."/>
            <person name="Adams B.J."/>
            <person name="Sternberg P.W."/>
            <person name="Mortazavi A."/>
        </authorList>
    </citation>
    <scope>NUCLEOTIDE SEQUENCE [LARGE SCALE GENOMIC DNA]</scope>
    <source>
        <strain evidence="5 6">ALL</strain>
    </source>
</reference>
<name>A0A4U5PBE9_STECR</name>
<dbReference type="Proteomes" id="UP000298663">
    <property type="component" value="Unassembled WGS sequence"/>
</dbReference>
<evidence type="ECO:0000313" key="6">
    <source>
        <dbReference type="Proteomes" id="UP000298663"/>
    </source>
</evidence>
<keyword evidence="2" id="KW-0736">Signalosome</keyword>
<comment type="caution">
    <text evidence="5">The sequence shown here is derived from an EMBL/GenBank/DDBJ whole genome shotgun (WGS) entry which is preliminary data.</text>
</comment>
<dbReference type="PROSITE" id="PS50250">
    <property type="entry name" value="PCI"/>
    <property type="match status" value="1"/>
</dbReference>
<dbReference type="PANTHER" id="PTHR15350:SF5">
    <property type="entry name" value="COP9 SIGNALOSOME COMPLEX SUBUNIT 7"/>
    <property type="match status" value="1"/>
</dbReference>
<dbReference type="EMBL" id="AZBU02000002">
    <property type="protein sequence ID" value="TKR93652.1"/>
    <property type="molecule type" value="Genomic_DNA"/>
</dbReference>
<comment type="similarity">
    <text evidence="1">Belongs to the CSN7/EIF3M family. CSN7 subfamily.</text>
</comment>
<dbReference type="PANTHER" id="PTHR15350">
    <property type="entry name" value="COP9 SIGNALOSOME COMPLEX SUBUNIT 7/DENDRITIC CELL PROTEIN GA17"/>
    <property type="match status" value="1"/>
</dbReference>
<evidence type="ECO:0000256" key="3">
    <source>
        <dbReference type="SAM" id="MobiDB-lite"/>
    </source>
</evidence>
<protein>
    <recommendedName>
        <fullName evidence="4">PCI domain-containing protein</fullName>
    </recommendedName>
</protein>
<proteinExistence type="inferred from homology"/>
<feature type="compositionally biased region" description="Basic and acidic residues" evidence="3">
    <location>
        <begin position="222"/>
        <end position="245"/>
    </location>
</feature>
<dbReference type="SMART" id="SM00088">
    <property type="entry name" value="PINT"/>
    <property type="match status" value="1"/>
</dbReference>
<dbReference type="InterPro" id="IPR045237">
    <property type="entry name" value="COPS7/eIF3m"/>
</dbReference>
<keyword evidence="6" id="KW-1185">Reference proteome</keyword>
<evidence type="ECO:0000256" key="1">
    <source>
        <dbReference type="ARBA" id="ARBA00008482"/>
    </source>
</evidence>
<organism evidence="5 6">
    <name type="scientific">Steinernema carpocapsae</name>
    <name type="common">Entomopathogenic nematode</name>
    <dbReference type="NCBI Taxonomy" id="34508"/>
    <lineage>
        <taxon>Eukaryota</taxon>
        <taxon>Metazoa</taxon>
        <taxon>Ecdysozoa</taxon>
        <taxon>Nematoda</taxon>
        <taxon>Chromadorea</taxon>
        <taxon>Rhabditida</taxon>
        <taxon>Tylenchina</taxon>
        <taxon>Panagrolaimomorpha</taxon>
        <taxon>Strongyloidoidea</taxon>
        <taxon>Steinernematidae</taxon>
        <taxon>Steinernema</taxon>
    </lineage>
</organism>
<evidence type="ECO:0000256" key="2">
    <source>
        <dbReference type="ARBA" id="ARBA00022790"/>
    </source>
</evidence>
<dbReference type="STRING" id="34508.A0A4U5PBE9"/>
<evidence type="ECO:0000259" key="4">
    <source>
        <dbReference type="PROSITE" id="PS50250"/>
    </source>
</evidence>
<accession>A0A4U5PBE9</accession>
<dbReference type="AlphaFoldDB" id="A0A4U5PBE9"/>
<gene>
    <name evidence="5" type="ORF">L596_008066</name>
</gene>
<dbReference type="OrthoDB" id="10265275at2759"/>
<feature type="domain" description="PCI" evidence="4">
    <location>
        <begin position="4"/>
        <end position="160"/>
    </location>
</feature>
<evidence type="ECO:0000313" key="5">
    <source>
        <dbReference type="EMBL" id="TKR93652.1"/>
    </source>
</evidence>
<sequence>MEADSMNLEGVSISASSLSLADVNSAESACKFIAEIVAAPGVYNFDAFLSNAHIQAIGNDPQKATYLHLLRLFAFGVYADYNLEQFPALSEAALLKLRQLTLATLASKRNTVPYDVLQKELGLDSVRAVEEIFVGAKYAEVCNGRLNCREKTVEFSEWMTRGVEEMEIAEMTKLLSEWISKCETVHSDLMDQLNASEAEFREQKDREASVLAEIEKTKKKIEMGPVIRERSPSSNFKEQRREYLKRNRATTGRPFKRH</sequence>